<evidence type="ECO:0000313" key="3">
    <source>
        <dbReference type="EMBL" id="VAV95858.1"/>
    </source>
</evidence>
<feature type="non-terminal residue" evidence="3">
    <location>
        <position position="357"/>
    </location>
</feature>
<dbReference type="PANTHER" id="PTHR11360:SF290">
    <property type="entry name" value="MONOCARBOXYLATE MFS PERMEASE"/>
    <property type="match status" value="1"/>
</dbReference>
<gene>
    <name evidence="3" type="ORF">MNBD_ACTINO01-2616</name>
</gene>
<keyword evidence="1" id="KW-0472">Membrane</keyword>
<organism evidence="3">
    <name type="scientific">hydrothermal vent metagenome</name>
    <dbReference type="NCBI Taxonomy" id="652676"/>
    <lineage>
        <taxon>unclassified sequences</taxon>
        <taxon>metagenomes</taxon>
        <taxon>ecological metagenomes</taxon>
    </lineage>
</organism>
<dbReference type="SUPFAM" id="SSF103473">
    <property type="entry name" value="MFS general substrate transporter"/>
    <property type="match status" value="1"/>
</dbReference>
<name>A0A3B0S661_9ZZZZ</name>
<feature type="transmembrane region" description="Helical" evidence="1">
    <location>
        <begin position="261"/>
        <end position="282"/>
    </location>
</feature>
<dbReference type="PROSITE" id="PS50850">
    <property type="entry name" value="MFS"/>
    <property type="match status" value="1"/>
</dbReference>
<accession>A0A3B0S661</accession>
<feature type="transmembrane region" description="Helical" evidence="1">
    <location>
        <begin position="233"/>
        <end position="254"/>
    </location>
</feature>
<dbReference type="InterPro" id="IPR020846">
    <property type="entry name" value="MFS_dom"/>
</dbReference>
<feature type="transmembrane region" description="Helical" evidence="1">
    <location>
        <begin position="86"/>
        <end position="105"/>
    </location>
</feature>
<feature type="transmembrane region" description="Helical" evidence="1">
    <location>
        <begin position="125"/>
        <end position="146"/>
    </location>
</feature>
<feature type="transmembrane region" description="Helical" evidence="1">
    <location>
        <begin position="201"/>
        <end position="221"/>
    </location>
</feature>
<keyword evidence="1" id="KW-0812">Transmembrane</keyword>
<dbReference type="PANTHER" id="PTHR11360">
    <property type="entry name" value="MONOCARBOXYLATE TRANSPORTER"/>
    <property type="match status" value="1"/>
</dbReference>
<evidence type="ECO:0000256" key="1">
    <source>
        <dbReference type="SAM" id="Phobius"/>
    </source>
</evidence>
<feature type="transmembrane region" description="Helical" evidence="1">
    <location>
        <begin position="152"/>
        <end position="174"/>
    </location>
</feature>
<proteinExistence type="predicted"/>
<dbReference type="Gene3D" id="1.20.1250.20">
    <property type="entry name" value="MFS general substrate transporter like domains"/>
    <property type="match status" value="1"/>
</dbReference>
<dbReference type="InterPro" id="IPR050327">
    <property type="entry name" value="Proton-linked_MCT"/>
</dbReference>
<sequence>MSLFVMVAFGVTLYAMSVLLTERAAGGEFSISLLSAAFGGSAVIAGLLAPRIGRYADDHSVRGLTIAGGALGAAAMFLFAVAQTPWLVLVAFWFLLGPAAGMTLYEPAYVAMGQWVVDGHRNKAIGLLSLIAGLAGPVFVPATGAFLEAFGWRATAAALGGVFFFSGLAASTLYPRHKPGEHRDYALDRIRWTRFFGDRRLLYLTLAVILTFAAMNSVIFHRVAVFEEQGFDVGLVAILAGISGLLTFPGRYLMPRAAERIAATTLFTIACAGIVVSMVMAVVGSSTVAMVGFFVLYGIFFGILLPTRAVIMNGWYSGEDYGAIMGKQWAAAAVVGGLTPWLVGVMRDALGGYTVPL</sequence>
<dbReference type="EMBL" id="UOEI01000160">
    <property type="protein sequence ID" value="VAV95858.1"/>
    <property type="molecule type" value="Genomic_DNA"/>
</dbReference>
<feature type="transmembrane region" description="Helical" evidence="1">
    <location>
        <begin position="61"/>
        <end position="80"/>
    </location>
</feature>
<dbReference type="InterPro" id="IPR011701">
    <property type="entry name" value="MFS"/>
</dbReference>
<feature type="transmembrane region" description="Helical" evidence="1">
    <location>
        <begin position="31"/>
        <end position="49"/>
    </location>
</feature>
<evidence type="ECO:0000259" key="2">
    <source>
        <dbReference type="PROSITE" id="PS50850"/>
    </source>
</evidence>
<dbReference type="AlphaFoldDB" id="A0A3B0S661"/>
<dbReference type="InterPro" id="IPR036259">
    <property type="entry name" value="MFS_trans_sf"/>
</dbReference>
<protein>
    <recommendedName>
        <fullName evidence="2">Major facilitator superfamily (MFS) profile domain-containing protein</fullName>
    </recommendedName>
</protein>
<feature type="transmembrane region" description="Helical" evidence="1">
    <location>
        <begin position="288"/>
        <end position="305"/>
    </location>
</feature>
<dbReference type="GO" id="GO:0022857">
    <property type="term" value="F:transmembrane transporter activity"/>
    <property type="evidence" value="ECO:0007669"/>
    <property type="project" value="InterPro"/>
</dbReference>
<keyword evidence="1" id="KW-1133">Transmembrane helix</keyword>
<feature type="domain" description="Major facilitator superfamily (MFS) profile" evidence="2">
    <location>
        <begin position="1"/>
        <end position="357"/>
    </location>
</feature>
<dbReference type="Pfam" id="PF07690">
    <property type="entry name" value="MFS_1"/>
    <property type="match status" value="1"/>
</dbReference>
<reference evidence="3" key="1">
    <citation type="submission" date="2018-06" db="EMBL/GenBank/DDBJ databases">
        <authorList>
            <person name="Zhirakovskaya E."/>
        </authorList>
    </citation>
    <scope>NUCLEOTIDE SEQUENCE</scope>
</reference>